<sequence length="273" mass="30889">MRTYILTSITVFALVTLFSSCGSNDQKQAANEVAKKDEIPAYVTGLKKAVALQPDSVGLRLKYVTALDSIGQYKEALIHLDTLIRKDSLNYGLWFTRGQIEEDAKDSASAERSYINAIRIYPSPDAQLALANMYAEQKNDKALKICNRILDMGLGREYDAHCNFIAGIYHSRMKHIAEAVKLFDQCIAADFTYMPAYIEKGLVYFDNKQYDEALKVFQFASSVNNLYADAYYYIARCYEMTGKKDSAIMKYQQSLSLDKNLTEAREGLKRLGE</sequence>
<keyword evidence="2 3" id="KW-0802">TPR repeat</keyword>
<dbReference type="PROSITE" id="PS50005">
    <property type="entry name" value="TPR"/>
    <property type="match status" value="2"/>
</dbReference>
<dbReference type="SMART" id="SM00028">
    <property type="entry name" value="TPR"/>
    <property type="match status" value="4"/>
</dbReference>
<dbReference type="SUPFAM" id="SSF81901">
    <property type="entry name" value="HCP-like"/>
    <property type="match status" value="1"/>
</dbReference>
<dbReference type="InterPro" id="IPR050498">
    <property type="entry name" value="Ycf3"/>
</dbReference>
<accession>A0ABV3Z9V0</accession>
<dbReference type="InterPro" id="IPR019734">
    <property type="entry name" value="TPR_rpt"/>
</dbReference>
<dbReference type="Pfam" id="PF13432">
    <property type="entry name" value="TPR_16"/>
    <property type="match status" value="1"/>
</dbReference>
<name>A0ABV3Z9V0_9BACT</name>
<feature type="repeat" description="TPR" evidence="3">
    <location>
        <begin position="194"/>
        <end position="227"/>
    </location>
</feature>
<proteinExistence type="predicted"/>
<dbReference type="Pfam" id="PF13424">
    <property type="entry name" value="TPR_12"/>
    <property type="match status" value="1"/>
</dbReference>
<reference evidence="4 5" key="1">
    <citation type="submission" date="2023-07" db="EMBL/GenBank/DDBJ databases">
        <authorList>
            <person name="Lian W.-H."/>
        </authorList>
    </citation>
    <scope>NUCLEOTIDE SEQUENCE [LARGE SCALE GENOMIC DNA]</scope>
    <source>
        <strain evidence="4 5">SYSU DXS3180</strain>
    </source>
</reference>
<gene>
    <name evidence="4" type="ORF">QTN47_03965</name>
</gene>
<keyword evidence="5" id="KW-1185">Reference proteome</keyword>
<protein>
    <submittedName>
        <fullName evidence="4">Tetratricopeptide repeat protein</fullName>
    </submittedName>
</protein>
<dbReference type="PANTHER" id="PTHR44858">
    <property type="entry name" value="TETRATRICOPEPTIDE REPEAT PROTEIN 6"/>
    <property type="match status" value="1"/>
</dbReference>
<evidence type="ECO:0000313" key="5">
    <source>
        <dbReference type="Proteomes" id="UP001560573"/>
    </source>
</evidence>
<dbReference type="RefSeq" id="WP_369328029.1">
    <property type="nucleotide sequence ID" value="NZ_JAULBC010000001.1"/>
</dbReference>
<dbReference type="EMBL" id="JAULBC010000001">
    <property type="protein sequence ID" value="MEX6686633.1"/>
    <property type="molecule type" value="Genomic_DNA"/>
</dbReference>
<evidence type="ECO:0000313" key="4">
    <source>
        <dbReference type="EMBL" id="MEX6686633.1"/>
    </source>
</evidence>
<dbReference type="InterPro" id="IPR011990">
    <property type="entry name" value="TPR-like_helical_dom_sf"/>
</dbReference>
<comment type="caution">
    <text evidence="4">The sequence shown here is derived from an EMBL/GenBank/DDBJ whole genome shotgun (WGS) entry which is preliminary data.</text>
</comment>
<dbReference type="Gene3D" id="1.25.40.10">
    <property type="entry name" value="Tetratricopeptide repeat domain"/>
    <property type="match status" value="2"/>
</dbReference>
<evidence type="ECO:0000256" key="1">
    <source>
        <dbReference type="ARBA" id="ARBA00022737"/>
    </source>
</evidence>
<organism evidence="4 5">
    <name type="scientific">Danxiaibacter flavus</name>
    <dbReference type="NCBI Taxonomy" id="3049108"/>
    <lineage>
        <taxon>Bacteria</taxon>
        <taxon>Pseudomonadati</taxon>
        <taxon>Bacteroidota</taxon>
        <taxon>Chitinophagia</taxon>
        <taxon>Chitinophagales</taxon>
        <taxon>Chitinophagaceae</taxon>
        <taxon>Danxiaibacter</taxon>
    </lineage>
</organism>
<dbReference type="Proteomes" id="UP001560573">
    <property type="component" value="Unassembled WGS sequence"/>
</dbReference>
<evidence type="ECO:0000256" key="2">
    <source>
        <dbReference type="ARBA" id="ARBA00022803"/>
    </source>
</evidence>
<evidence type="ECO:0000256" key="3">
    <source>
        <dbReference type="PROSITE-ProRule" id="PRU00339"/>
    </source>
</evidence>
<dbReference type="PROSITE" id="PS51257">
    <property type="entry name" value="PROKAR_LIPOPROTEIN"/>
    <property type="match status" value="1"/>
</dbReference>
<dbReference type="PANTHER" id="PTHR44858:SF1">
    <property type="entry name" value="UDP-N-ACETYLGLUCOSAMINE--PEPTIDE N-ACETYLGLUCOSAMINYLTRANSFERASE SPINDLY-RELATED"/>
    <property type="match status" value="1"/>
</dbReference>
<keyword evidence="1" id="KW-0677">Repeat</keyword>
<feature type="repeat" description="TPR" evidence="3">
    <location>
        <begin position="228"/>
        <end position="261"/>
    </location>
</feature>